<dbReference type="EMBL" id="DAAVUQ010000038">
    <property type="protein sequence ID" value="HAF5759732.1"/>
    <property type="molecule type" value="Genomic_DNA"/>
</dbReference>
<feature type="domain" description="Transcription regulator MerR DNA binding" evidence="1">
    <location>
        <begin position="54"/>
        <end position="111"/>
    </location>
</feature>
<proteinExistence type="predicted"/>
<name>A0A749L4X9_SALER</name>
<gene>
    <name evidence="2" type="ORF">G8N42_005293</name>
</gene>
<evidence type="ECO:0000313" key="2">
    <source>
        <dbReference type="EMBL" id="HAF5759732.1"/>
    </source>
</evidence>
<dbReference type="InterPro" id="IPR009061">
    <property type="entry name" value="DNA-bd_dom_put_sf"/>
</dbReference>
<protein>
    <submittedName>
        <fullName evidence="2">MerR family DNA-binding protein</fullName>
    </submittedName>
</protein>
<reference evidence="2" key="1">
    <citation type="journal article" date="2018" name="Genome Biol.">
        <title>SKESA: strategic k-mer extension for scrupulous assemblies.</title>
        <authorList>
            <person name="Souvorov A."/>
            <person name="Agarwala R."/>
            <person name="Lipman D.J."/>
        </authorList>
    </citation>
    <scope>NUCLEOTIDE SEQUENCE</scope>
    <source>
        <strain evidence="2">MA.CK_00/00004035</strain>
    </source>
</reference>
<dbReference type="AlphaFoldDB" id="A0A749L4X9"/>
<keyword evidence="2" id="KW-0238">DNA-binding</keyword>
<evidence type="ECO:0000259" key="1">
    <source>
        <dbReference type="Pfam" id="PF09278"/>
    </source>
</evidence>
<reference evidence="2" key="2">
    <citation type="submission" date="2020-02" db="EMBL/GenBank/DDBJ databases">
        <authorList>
            <consortium name="NCBI Pathogen Detection Project"/>
        </authorList>
    </citation>
    <scope>NUCLEOTIDE SEQUENCE</scope>
    <source>
        <strain evidence="2">MA.CK_00/00004035</strain>
    </source>
</reference>
<organism evidence="2">
    <name type="scientific">Salmonella enterica</name>
    <name type="common">Salmonella choleraesuis</name>
    <dbReference type="NCBI Taxonomy" id="28901"/>
    <lineage>
        <taxon>Bacteria</taxon>
        <taxon>Pseudomonadati</taxon>
        <taxon>Pseudomonadota</taxon>
        <taxon>Gammaproteobacteria</taxon>
        <taxon>Enterobacterales</taxon>
        <taxon>Enterobacteriaceae</taxon>
        <taxon>Salmonella</taxon>
    </lineage>
</organism>
<dbReference type="InterPro" id="IPR015358">
    <property type="entry name" value="Tscrpt_reg_MerR_DNA-bd"/>
</dbReference>
<accession>A0A749L4X9</accession>
<dbReference type="GO" id="GO:0003677">
    <property type="term" value="F:DNA binding"/>
    <property type="evidence" value="ECO:0007669"/>
    <property type="project" value="UniProtKB-KW"/>
</dbReference>
<dbReference type="SUPFAM" id="SSF46955">
    <property type="entry name" value="Putative DNA-binding domain"/>
    <property type="match status" value="1"/>
</dbReference>
<dbReference type="Pfam" id="PF09278">
    <property type="entry name" value="MerR-DNA-bind"/>
    <property type="match status" value="1"/>
</dbReference>
<comment type="caution">
    <text evidence="2">The sequence shown here is derived from an EMBL/GenBank/DDBJ whole genome shotgun (WGS) entry which is preliminary data.</text>
</comment>
<sequence>MEAKYLKEPCPVFHAIVSIKNDGHYFPGTGARCTDGLNVTLTLRRQYHENVLYKLQLIALGQAAGFSLDEIAAMFVTEGKIDIDRDQLQQRAKEIDITIRRLQLLSLGLKHVAHCTQPEHTHCEKFKRIVSRGLRLVR</sequence>
<dbReference type="Gene3D" id="1.10.1660.10">
    <property type="match status" value="1"/>
</dbReference>